<dbReference type="EMBL" id="JABEMB010000010">
    <property type="protein sequence ID" value="NNH03972.1"/>
    <property type="molecule type" value="Genomic_DNA"/>
</dbReference>
<dbReference type="InterPro" id="IPR050832">
    <property type="entry name" value="Bact_Acetyltransf"/>
</dbReference>
<dbReference type="Gene3D" id="3.40.630.30">
    <property type="match status" value="1"/>
</dbReference>
<dbReference type="PROSITE" id="PS51186">
    <property type="entry name" value="GNAT"/>
    <property type="match status" value="1"/>
</dbReference>
<dbReference type="PANTHER" id="PTHR43877">
    <property type="entry name" value="AMINOALKYLPHOSPHONATE N-ACETYLTRANSFERASE-RELATED-RELATED"/>
    <property type="match status" value="1"/>
</dbReference>
<proteinExistence type="predicted"/>
<dbReference type="RefSeq" id="WP_167035728.1">
    <property type="nucleotide sequence ID" value="NZ_BAAANA010000002.1"/>
</dbReference>
<accession>A0A7Y2Q149</accession>
<dbReference type="PANTHER" id="PTHR43877:SF2">
    <property type="entry name" value="AMINOALKYLPHOSPHONATE N-ACETYLTRANSFERASE-RELATED"/>
    <property type="match status" value="1"/>
</dbReference>
<dbReference type="SUPFAM" id="SSF55729">
    <property type="entry name" value="Acyl-CoA N-acyltransferases (Nat)"/>
    <property type="match status" value="1"/>
</dbReference>
<dbReference type="GO" id="GO:0016747">
    <property type="term" value="F:acyltransferase activity, transferring groups other than amino-acyl groups"/>
    <property type="evidence" value="ECO:0007669"/>
    <property type="project" value="InterPro"/>
</dbReference>
<dbReference type="InterPro" id="IPR016181">
    <property type="entry name" value="Acyl_CoA_acyltransferase"/>
</dbReference>
<keyword evidence="1 4" id="KW-0808">Transferase</keyword>
<evidence type="ECO:0000259" key="3">
    <source>
        <dbReference type="PROSITE" id="PS51186"/>
    </source>
</evidence>
<dbReference type="Pfam" id="PF00583">
    <property type="entry name" value="Acetyltransf_1"/>
    <property type="match status" value="1"/>
</dbReference>
<evidence type="ECO:0000256" key="1">
    <source>
        <dbReference type="ARBA" id="ARBA00022679"/>
    </source>
</evidence>
<comment type="caution">
    <text evidence="4">The sequence shown here is derived from an EMBL/GenBank/DDBJ whole genome shotgun (WGS) entry which is preliminary data.</text>
</comment>
<keyword evidence="5" id="KW-1185">Reference proteome</keyword>
<keyword evidence="2" id="KW-0012">Acyltransferase</keyword>
<gene>
    <name evidence="4" type="ORF">HLA99_08935</name>
</gene>
<feature type="domain" description="N-acetyltransferase" evidence="3">
    <location>
        <begin position="8"/>
        <end position="161"/>
    </location>
</feature>
<dbReference type="AlphaFoldDB" id="A0A7Y2Q149"/>
<dbReference type="CDD" id="cd04301">
    <property type="entry name" value="NAT_SF"/>
    <property type="match status" value="1"/>
</dbReference>
<evidence type="ECO:0000256" key="2">
    <source>
        <dbReference type="ARBA" id="ARBA00023315"/>
    </source>
</evidence>
<protein>
    <submittedName>
        <fullName evidence="4">GNAT family N-acetyltransferase</fullName>
    </submittedName>
</protein>
<dbReference type="InterPro" id="IPR000182">
    <property type="entry name" value="GNAT_dom"/>
</dbReference>
<name>A0A7Y2Q149_9MICO</name>
<evidence type="ECO:0000313" key="4">
    <source>
        <dbReference type="EMBL" id="NNH03972.1"/>
    </source>
</evidence>
<organism evidence="4 5">
    <name type="scientific">Microbacterium ulmi</name>
    <dbReference type="NCBI Taxonomy" id="179095"/>
    <lineage>
        <taxon>Bacteria</taxon>
        <taxon>Bacillati</taxon>
        <taxon>Actinomycetota</taxon>
        <taxon>Actinomycetes</taxon>
        <taxon>Micrococcales</taxon>
        <taxon>Microbacteriaceae</taxon>
        <taxon>Microbacterium</taxon>
    </lineage>
</organism>
<sequence length="164" mass="17524">MTTSNAAAEVRLGILRDVDDVARIWREGWGDAHLGHVPAALVTARTPASFDERARDRVSDTIVATRAGVVAGFVMTDGDQVDQLYLDRSARGGGLGSALLDAAEQAVLAAGHRVAWLAVATGNTGARRFYERHGWIDEGPFVHQAPVPAGSVAVDCHRFVSPRR</sequence>
<dbReference type="Proteomes" id="UP000543598">
    <property type="component" value="Unassembled WGS sequence"/>
</dbReference>
<reference evidence="4 5" key="1">
    <citation type="submission" date="2020-05" db="EMBL/GenBank/DDBJ databases">
        <title>MicrobeNet Type strains.</title>
        <authorList>
            <person name="Nicholson A.C."/>
        </authorList>
    </citation>
    <scope>NUCLEOTIDE SEQUENCE [LARGE SCALE GENOMIC DNA]</scope>
    <source>
        <strain evidence="4 5">JCM 14282</strain>
    </source>
</reference>
<evidence type="ECO:0000313" key="5">
    <source>
        <dbReference type="Proteomes" id="UP000543598"/>
    </source>
</evidence>